<reference evidence="3" key="1">
    <citation type="journal article" date="2019" name="Int. J. Syst. Evol. Microbiol.">
        <title>The Global Catalogue of Microorganisms (GCM) 10K type strain sequencing project: providing services to taxonomists for standard genome sequencing and annotation.</title>
        <authorList>
            <consortium name="The Broad Institute Genomics Platform"/>
            <consortium name="The Broad Institute Genome Sequencing Center for Infectious Disease"/>
            <person name="Wu L."/>
            <person name="Ma J."/>
        </authorList>
    </citation>
    <scope>NUCLEOTIDE SEQUENCE [LARGE SCALE GENOMIC DNA]</scope>
    <source>
        <strain evidence="3">CGMCC 4.6997</strain>
    </source>
</reference>
<dbReference type="EMBL" id="JBHSMG010000001">
    <property type="protein sequence ID" value="MFC5501003.1"/>
    <property type="molecule type" value="Genomic_DNA"/>
</dbReference>
<dbReference type="PIRSF" id="PIRSF002741">
    <property type="entry name" value="MppA"/>
    <property type="match status" value="1"/>
</dbReference>
<dbReference type="Proteomes" id="UP001596039">
    <property type="component" value="Unassembled WGS sequence"/>
</dbReference>
<dbReference type="PROSITE" id="PS51257">
    <property type="entry name" value="PROKAR_LIPOPROTEIN"/>
    <property type="match status" value="1"/>
</dbReference>
<proteinExistence type="predicted"/>
<dbReference type="PANTHER" id="PTHR30290">
    <property type="entry name" value="PERIPLASMIC BINDING COMPONENT OF ABC TRANSPORTER"/>
    <property type="match status" value="1"/>
</dbReference>
<dbReference type="Gene3D" id="3.10.105.10">
    <property type="entry name" value="Dipeptide-binding Protein, Domain 3"/>
    <property type="match status" value="1"/>
</dbReference>
<feature type="domain" description="Solute-binding protein family 5" evidence="1">
    <location>
        <begin position="91"/>
        <end position="511"/>
    </location>
</feature>
<name>A0ABW0NM24_9MICO</name>
<keyword evidence="3" id="KW-1185">Reference proteome</keyword>
<evidence type="ECO:0000313" key="3">
    <source>
        <dbReference type="Proteomes" id="UP001596039"/>
    </source>
</evidence>
<dbReference type="PANTHER" id="PTHR30290:SF65">
    <property type="entry name" value="MONOACYL PHOSPHATIDYLINOSITOL TETRAMANNOSIDE-BINDING PROTEIN LPQW-RELATED"/>
    <property type="match status" value="1"/>
</dbReference>
<sequence length="612" mass="64084">MTGRRSFVVLGVAALISAALVGCTPQTILVAGSEVRVAVSDPFTSLNPATSYGRGSVTNGQLAQLTTTGFAYPDDHYGTVVDGSFGSATLVSRDPLVVTYRVNSGVTWSDGAPVDAADLLLAWAANSGALNTPGFDDSRYVDPATGRYTRSFPKNVVFFDGAIGSGLEKARAAPLVGSDGRSITVTFGSFDPDWKTALDPGVPAHVLGSEALGVAASDPKAGKRAVLDAIEKRDATRLGALARFWNDGFNLDATPKDRRLLVSDGPYTVSRIVADRVTLSANPRYAGDRRPAFAKVTVRVSTDPLETAKLLASRAVDIATVQPSAATVSALGAISGVTVTPGTEARFEHLDLQFADGRNGTFGDARVREAFLKVVPRAQILRQLGSSGGGRATLLDSFSLRPGASGYAASVARNGSAAYRSTDIDTAKRLLAQAGVSNPQVCVLYDPTNPRRVTEFQLIQRSAARAGFVVTDCSSGDWQGLLGVAGAYDAALFAWDTTRLGPAAQSLVFRSGSRLANFNRYSDPKADALIDRAVATDDPATQTSLLSELDARIWAAGYGVPLYAYPTLTAVDDRVTGVTRSPLAGSIFWNAWTWKPAAVTTSHPGGGASPGP</sequence>
<protein>
    <submittedName>
        <fullName evidence="2">ABC transporter family substrate-binding protein</fullName>
    </submittedName>
</protein>
<dbReference type="InterPro" id="IPR000914">
    <property type="entry name" value="SBP_5_dom"/>
</dbReference>
<dbReference type="InterPro" id="IPR039424">
    <property type="entry name" value="SBP_5"/>
</dbReference>
<evidence type="ECO:0000259" key="1">
    <source>
        <dbReference type="Pfam" id="PF00496"/>
    </source>
</evidence>
<accession>A0ABW0NM24</accession>
<dbReference type="Gene3D" id="3.40.190.10">
    <property type="entry name" value="Periplasmic binding protein-like II"/>
    <property type="match status" value="1"/>
</dbReference>
<evidence type="ECO:0000313" key="2">
    <source>
        <dbReference type="EMBL" id="MFC5501003.1"/>
    </source>
</evidence>
<dbReference type="Pfam" id="PF00496">
    <property type="entry name" value="SBP_bac_5"/>
    <property type="match status" value="1"/>
</dbReference>
<dbReference type="SUPFAM" id="SSF53850">
    <property type="entry name" value="Periplasmic binding protein-like II"/>
    <property type="match status" value="1"/>
</dbReference>
<dbReference type="RefSeq" id="WP_386738609.1">
    <property type="nucleotide sequence ID" value="NZ_JBHSMG010000001.1"/>
</dbReference>
<organism evidence="2 3">
    <name type="scientific">Lysinimonas soli</name>
    <dbReference type="NCBI Taxonomy" id="1074233"/>
    <lineage>
        <taxon>Bacteria</taxon>
        <taxon>Bacillati</taxon>
        <taxon>Actinomycetota</taxon>
        <taxon>Actinomycetes</taxon>
        <taxon>Micrococcales</taxon>
        <taxon>Microbacteriaceae</taxon>
        <taxon>Lysinimonas</taxon>
    </lineage>
</organism>
<comment type="caution">
    <text evidence="2">The sequence shown here is derived from an EMBL/GenBank/DDBJ whole genome shotgun (WGS) entry which is preliminary data.</text>
</comment>
<dbReference type="CDD" id="cd08501">
    <property type="entry name" value="PBP2_Lpqw"/>
    <property type="match status" value="1"/>
</dbReference>
<gene>
    <name evidence="2" type="ORF">ACFPJ4_01980</name>
</gene>
<dbReference type="InterPro" id="IPR030678">
    <property type="entry name" value="Peptide/Ni-bd"/>
</dbReference>